<dbReference type="Proteomes" id="UP001321047">
    <property type="component" value="Unassembled WGS sequence"/>
</dbReference>
<reference evidence="1 2" key="1">
    <citation type="submission" date="2022-09" db="EMBL/GenBank/DDBJ databases">
        <title>Enrichment on poylsaccharides allowed isolation of novel metabolic and taxonomic groups of Haloarchaea.</title>
        <authorList>
            <person name="Sorokin D.Y."/>
            <person name="Elcheninov A.G."/>
            <person name="Khizhniak T.V."/>
            <person name="Kolganova T.V."/>
            <person name="Kublanov I.V."/>
        </authorList>
    </citation>
    <scope>NUCLEOTIDE SEQUENCE [LARGE SCALE GENOMIC DNA]</scope>
    <source>
        <strain evidence="1 2">AArc-curdl1</strain>
    </source>
</reference>
<accession>A0AAP2ZBS9</accession>
<evidence type="ECO:0000313" key="2">
    <source>
        <dbReference type="Proteomes" id="UP001321047"/>
    </source>
</evidence>
<protein>
    <submittedName>
        <fullName evidence="1">DUF1177 domain-containing protein</fullName>
    </submittedName>
</protein>
<gene>
    <name evidence="1" type="ORF">OB919_18865</name>
</gene>
<sequence length="305" mass="32180">MFNHVQDTISMLDSPDAAGDTVSAAFEDTPAVVDVTTFEGPEGTTDFVTVRLPGTEDDAPTLGVVGRLGGVGARPGKVGMVSDADGAIVALSTAAKLAEMAERGERLPGDVILSTHICPDAPTIDHDPVPFMSSPVDIETMNAHEVSDEMDAVLTIDATKGNRVHCQRGFAITPTVKQGWILRPSEDLLDIQERVTGEPPSTLTLTMQDITPYGNDVHHINSILQPSTATDAPVVGVATTSVSPVAGSATGANYISDIDATSRFVLETAKDFTHGWASVYDEGEFAHLHELYGSMSHLQTLGGDR</sequence>
<keyword evidence="2" id="KW-1185">Reference proteome</keyword>
<organism evidence="1 2">
    <name type="scientific">Natronosalvus hydrolyticus</name>
    <dbReference type="NCBI Taxonomy" id="2979988"/>
    <lineage>
        <taxon>Archaea</taxon>
        <taxon>Methanobacteriati</taxon>
        <taxon>Methanobacteriota</taxon>
        <taxon>Stenosarchaea group</taxon>
        <taxon>Halobacteria</taxon>
        <taxon>Halobacteriales</taxon>
        <taxon>Natrialbaceae</taxon>
        <taxon>Natronosalvus</taxon>
    </lineage>
</organism>
<dbReference type="EMBL" id="JAOPJZ010000027">
    <property type="protein sequence ID" value="MCU4754013.1"/>
    <property type="molecule type" value="Genomic_DNA"/>
</dbReference>
<name>A0AAP2ZBS9_9EURY</name>
<dbReference type="InterPro" id="IPR009561">
    <property type="entry name" value="DUF1177"/>
</dbReference>
<evidence type="ECO:0000313" key="1">
    <source>
        <dbReference type="EMBL" id="MCU4754013.1"/>
    </source>
</evidence>
<dbReference type="AlphaFoldDB" id="A0AAP2ZBS9"/>
<dbReference type="Pfam" id="PF06675">
    <property type="entry name" value="DUF1177"/>
    <property type="match status" value="1"/>
</dbReference>
<comment type="caution">
    <text evidence="1">The sequence shown here is derived from an EMBL/GenBank/DDBJ whole genome shotgun (WGS) entry which is preliminary data.</text>
</comment>
<proteinExistence type="predicted"/>